<gene>
    <name evidence="7" type="ORF">FWK35_00005220</name>
</gene>
<comment type="caution">
    <text evidence="7">The sequence shown here is derived from an EMBL/GenBank/DDBJ whole genome shotgun (WGS) entry which is preliminary data.</text>
</comment>
<dbReference type="InterPro" id="IPR013320">
    <property type="entry name" value="ConA-like_dom_sf"/>
</dbReference>
<dbReference type="PANTHER" id="PTHR19277">
    <property type="entry name" value="PENTRAXIN"/>
    <property type="match status" value="1"/>
</dbReference>
<evidence type="ECO:0000313" key="8">
    <source>
        <dbReference type="Proteomes" id="UP000478052"/>
    </source>
</evidence>
<organism evidence="7 8">
    <name type="scientific">Aphis craccivora</name>
    <name type="common">Cowpea aphid</name>
    <dbReference type="NCBI Taxonomy" id="307492"/>
    <lineage>
        <taxon>Eukaryota</taxon>
        <taxon>Metazoa</taxon>
        <taxon>Ecdysozoa</taxon>
        <taxon>Arthropoda</taxon>
        <taxon>Hexapoda</taxon>
        <taxon>Insecta</taxon>
        <taxon>Pterygota</taxon>
        <taxon>Neoptera</taxon>
        <taxon>Paraneoptera</taxon>
        <taxon>Hemiptera</taxon>
        <taxon>Sternorrhyncha</taxon>
        <taxon>Aphidomorpha</taxon>
        <taxon>Aphidoidea</taxon>
        <taxon>Aphididae</taxon>
        <taxon>Aphidini</taxon>
        <taxon>Aphis</taxon>
        <taxon>Aphis</taxon>
    </lineage>
</organism>
<keyword evidence="6" id="KW-0732">Signal</keyword>
<protein>
    <submittedName>
        <fullName evidence="7">Uncharacterized protein</fullName>
    </submittedName>
</protein>
<keyword evidence="3" id="KW-0106">Calcium</keyword>
<keyword evidence="4" id="KW-1015">Disulfide bond</keyword>
<dbReference type="EMBL" id="VUJU01000908">
    <property type="protein sequence ID" value="KAF0767723.1"/>
    <property type="molecule type" value="Genomic_DNA"/>
</dbReference>
<reference evidence="7 8" key="1">
    <citation type="submission" date="2019-08" db="EMBL/GenBank/DDBJ databases">
        <title>Whole genome of Aphis craccivora.</title>
        <authorList>
            <person name="Voronova N.V."/>
            <person name="Shulinski R.S."/>
            <person name="Bandarenka Y.V."/>
            <person name="Zhorov D.G."/>
            <person name="Warner D."/>
        </authorList>
    </citation>
    <scope>NUCLEOTIDE SEQUENCE [LARGE SCALE GENOMIC DNA]</scope>
    <source>
        <strain evidence="7">180601</strain>
        <tissue evidence="7">Whole Body</tissue>
    </source>
</reference>
<feature type="signal peptide" evidence="6">
    <location>
        <begin position="1"/>
        <end position="19"/>
    </location>
</feature>
<name>A0A6G0ZAS5_APHCR</name>
<evidence type="ECO:0000256" key="3">
    <source>
        <dbReference type="ARBA" id="ARBA00022837"/>
    </source>
</evidence>
<feature type="region of interest" description="Disordered" evidence="5">
    <location>
        <begin position="312"/>
        <end position="372"/>
    </location>
</feature>
<accession>A0A6G0ZAS5</accession>
<dbReference type="PANTHER" id="PTHR19277:SF125">
    <property type="entry name" value="B6"/>
    <property type="match status" value="1"/>
</dbReference>
<dbReference type="AlphaFoldDB" id="A0A6G0ZAS5"/>
<dbReference type="SUPFAM" id="SSF49899">
    <property type="entry name" value="Concanavalin A-like lectins/glucanases"/>
    <property type="match status" value="1"/>
</dbReference>
<dbReference type="OrthoDB" id="8871962at2759"/>
<feature type="region of interest" description="Disordered" evidence="5">
    <location>
        <begin position="195"/>
        <end position="243"/>
    </location>
</feature>
<evidence type="ECO:0000256" key="4">
    <source>
        <dbReference type="ARBA" id="ARBA00023157"/>
    </source>
</evidence>
<proteinExistence type="predicted"/>
<sequence>MALKFILVYFVITATVVSSDSLLDLTASKIEMTPNNTIQYLKFEDLSFNLTDFTICTWIKLLNFTHTQTIIRLTGNKKEPLLLWRIHVHPKETMRVTIKNRLVASEGIQLTRGQWHHVCFQWKGFTGVWATFVNAKIHSVGQVPVVSNDTMSSNAWKLNGSGAGLVGDDSAPCRNGWQAYGLYLAGPATTTTTTVDAANATGKPPRNSTAAASRRTAKNNSKRQAVFESDPDDTSSGGGGSGPSKSFQWFSKTFAFIKRMFTFVIIPFFKFVRDTFFQTRSLDDTVVDVSETHLTVSDIKYEPAPSSAATVAVAASGEPASNVDDGVSKVNRRSSSSSSSSTSSSSSSSSSTSSASKRETDDDSRCGGGARAGDDRVTAADLVAAAGSGTTVAVDDALSPNAKRYLRMVSDGLNDVGVNAAFVKRAFACCGRGPFDPRADMAVIDWDRTRAHSHDVIVSPHVCGRY</sequence>
<feature type="compositionally biased region" description="Low complexity" evidence="5">
    <location>
        <begin position="195"/>
        <end position="214"/>
    </location>
</feature>
<evidence type="ECO:0000256" key="2">
    <source>
        <dbReference type="ARBA" id="ARBA00022723"/>
    </source>
</evidence>
<comment type="cofactor">
    <cofactor evidence="1">
        <name>Ca(2+)</name>
        <dbReference type="ChEBI" id="CHEBI:29108"/>
    </cofactor>
</comment>
<keyword evidence="2" id="KW-0479">Metal-binding</keyword>
<dbReference type="InterPro" id="IPR051360">
    <property type="entry name" value="Neuronal_Pentraxin_Related"/>
</dbReference>
<feature type="chain" id="PRO_5026240622" evidence="6">
    <location>
        <begin position="20"/>
        <end position="466"/>
    </location>
</feature>
<feature type="compositionally biased region" description="Basic and acidic residues" evidence="5">
    <location>
        <begin position="356"/>
        <end position="365"/>
    </location>
</feature>
<evidence type="ECO:0000313" key="7">
    <source>
        <dbReference type="EMBL" id="KAF0767723.1"/>
    </source>
</evidence>
<dbReference type="Pfam" id="PF13385">
    <property type="entry name" value="Laminin_G_3"/>
    <property type="match status" value="1"/>
</dbReference>
<evidence type="ECO:0000256" key="1">
    <source>
        <dbReference type="ARBA" id="ARBA00001913"/>
    </source>
</evidence>
<evidence type="ECO:0000256" key="5">
    <source>
        <dbReference type="SAM" id="MobiDB-lite"/>
    </source>
</evidence>
<dbReference type="Proteomes" id="UP000478052">
    <property type="component" value="Unassembled WGS sequence"/>
</dbReference>
<dbReference type="Gene3D" id="2.60.120.200">
    <property type="match status" value="1"/>
</dbReference>
<dbReference type="GO" id="GO:0046872">
    <property type="term" value="F:metal ion binding"/>
    <property type="evidence" value="ECO:0007669"/>
    <property type="project" value="UniProtKB-KW"/>
</dbReference>
<evidence type="ECO:0000256" key="6">
    <source>
        <dbReference type="SAM" id="SignalP"/>
    </source>
</evidence>
<keyword evidence="8" id="KW-1185">Reference proteome</keyword>
<feature type="compositionally biased region" description="Low complexity" evidence="5">
    <location>
        <begin position="334"/>
        <end position="354"/>
    </location>
</feature>